<dbReference type="AlphaFoldDB" id="A0A8J5KAM9"/>
<name>A0A8J5KAM9_HOMAM</name>
<comment type="caution">
    <text evidence="2">The sequence shown here is derived from an EMBL/GenBank/DDBJ whole genome shotgun (WGS) entry which is preliminary data.</text>
</comment>
<reference evidence="2" key="1">
    <citation type="journal article" date="2021" name="Sci. Adv.">
        <title>The American lobster genome reveals insights on longevity, neural, and immune adaptations.</title>
        <authorList>
            <person name="Polinski J.M."/>
            <person name="Zimin A.V."/>
            <person name="Clark K.F."/>
            <person name="Kohn A.B."/>
            <person name="Sadowski N."/>
            <person name="Timp W."/>
            <person name="Ptitsyn A."/>
            <person name="Khanna P."/>
            <person name="Romanova D.Y."/>
            <person name="Williams P."/>
            <person name="Greenwood S.J."/>
            <person name="Moroz L.L."/>
            <person name="Walt D.R."/>
            <person name="Bodnar A.G."/>
        </authorList>
    </citation>
    <scope>NUCLEOTIDE SEQUENCE</scope>
    <source>
        <strain evidence="2">GMGI-L3</strain>
    </source>
</reference>
<protein>
    <recommendedName>
        <fullName evidence="4">Transmembrane protein</fullName>
    </recommendedName>
</protein>
<dbReference type="Proteomes" id="UP000747542">
    <property type="component" value="Unassembled WGS sequence"/>
</dbReference>
<sequence length="171" mass="18815">MGWSCVGVNMRGRVWGVVWGVNMRVVCGVNMRVVCGGEHGCGRVGVNMRGRVWGSEHEGSCVGVNMRGRVVCGGEHEGSCFVSLSVVRRKGGVGRRGGGGDGEDEKKKVNIWAGKTEYLGCQYLLFTLTVKEVHSLHWWWSVVVRWWRSVAVIAVSVAWSIAMVKVHATRK</sequence>
<keyword evidence="1" id="KW-0732">Signal</keyword>
<feature type="chain" id="PRO_5035291690" description="Transmembrane protein" evidence="1">
    <location>
        <begin position="29"/>
        <end position="171"/>
    </location>
</feature>
<evidence type="ECO:0008006" key="4">
    <source>
        <dbReference type="Google" id="ProtNLM"/>
    </source>
</evidence>
<organism evidence="2 3">
    <name type="scientific">Homarus americanus</name>
    <name type="common">American lobster</name>
    <dbReference type="NCBI Taxonomy" id="6706"/>
    <lineage>
        <taxon>Eukaryota</taxon>
        <taxon>Metazoa</taxon>
        <taxon>Ecdysozoa</taxon>
        <taxon>Arthropoda</taxon>
        <taxon>Crustacea</taxon>
        <taxon>Multicrustacea</taxon>
        <taxon>Malacostraca</taxon>
        <taxon>Eumalacostraca</taxon>
        <taxon>Eucarida</taxon>
        <taxon>Decapoda</taxon>
        <taxon>Pleocyemata</taxon>
        <taxon>Astacidea</taxon>
        <taxon>Nephropoidea</taxon>
        <taxon>Nephropidae</taxon>
        <taxon>Homarus</taxon>
    </lineage>
</organism>
<dbReference type="EMBL" id="JAHLQT010017895">
    <property type="protein sequence ID" value="KAG7169213.1"/>
    <property type="molecule type" value="Genomic_DNA"/>
</dbReference>
<feature type="signal peptide" evidence="1">
    <location>
        <begin position="1"/>
        <end position="28"/>
    </location>
</feature>
<evidence type="ECO:0000313" key="2">
    <source>
        <dbReference type="EMBL" id="KAG7169213.1"/>
    </source>
</evidence>
<evidence type="ECO:0000256" key="1">
    <source>
        <dbReference type="SAM" id="SignalP"/>
    </source>
</evidence>
<evidence type="ECO:0000313" key="3">
    <source>
        <dbReference type="Proteomes" id="UP000747542"/>
    </source>
</evidence>
<proteinExistence type="predicted"/>
<keyword evidence="3" id="KW-1185">Reference proteome</keyword>
<gene>
    <name evidence="2" type="ORF">Hamer_G024219</name>
</gene>
<accession>A0A8J5KAM9</accession>